<reference evidence="1" key="1">
    <citation type="submission" date="2015-11" db="EMBL/GenBank/DDBJ databases">
        <authorList>
            <person name="Zhang Y."/>
            <person name="Guo Z."/>
        </authorList>
    </citation>
    <scope>NUCLEOTIDE SEQUENCE</scope>
    <source>
        <strain evidence="1">BN30871</strain>
    </source>
</reference>
<dbReference type="Gene3D" id="3.40.50.12780">
    <property type="entry name" value="N-terminal domain of ligase-like"/>
    <property type="match status" value="1"/>
</dbReference>
<organism evidence="1">
    <name type="scientific">Sulfurovum sp. enrichment culture clone C5</name>
    <dbReference type="NCBI Taxonomy" id="497650"/>
    <lineage>
        <taxon>Bacteria</taxon>
        <taxon>Pseudomonadati</taxon>
        <taxon>Campylobacterota</taxon>
        <taxon>Epsilonproteobacteria</taxon>
        <taxon>Campylobacterales</taxon>
        <taxon>Sulfurovaceae</taxon>
        <taxon>Sulfurovum</taxon>
        <taxon>environmental samples</taxon>
    </lineage>
</organism>
<sequence>MGVKDYIFSKITRMPNSINYVLMKVNIFPSLVLGKHYIEYKYSIEKNSNADNHKKLINLINNALTHVKYYKEKYPKLQISSLEEFQAKIDFIDKDIVMQDVDAFISDDINFNDFIKGTTGGTSGKPLQLIIPKNRHIIELGTVHLYWEQYGYSFSPRAVLRNHKLKQKSFYINPISKEVIFDGFNLTDENFKIIYQTMKKYKIKFLQCYPSSGYAYAKYLKNNNLDTSFIKSFFVSSENILDYQKDFIKGLGIELFSLYGHSEKLVIGGYCPHHDYYHINPSYGYLELIDENNALINQPGVLGEIVGTTFNNYGMPLVRYRTGDYAEYIDINCECGFKGKTLKTIQGRWSGEKVYNKDGTYVTTTALNLHNELYSVIDGIQYIQKEKGQLEIHIVPGHQFNDQHGKEIIEHFQNKMNAGSTIIVQKVKALKKEDNGKFLLLISKITK</sequence>
<dbReference type="InterPro" id="IPR042099">
    <property type="entry name" value="ANL_N_sf"/>
</dbReference>
<protein>
    <submittedName>
        <fullName evidence="1">Uncharacterized protein</fullName>
    </submittedName>
</protein>
<accession>A0A0S4XQ50</accession>
<dbReference type="PANTHER" id="PTHR36932">
    <property type="entry name" value="CAPSULAR POLYSACCHARIDE BIOSYNTHESIS PROTEIN"/>
    <property type="match status" value="1"/>
</dbReference>
<proteinExistence type="predicted"/>
<dbReference type="PANTHER" id="PTHR36932:SF1">
    <property type="entry name" value="CAPSULAR POLYSACCHARIDE BIOSYNTHESIS PROTEIN"/>
    <property type="match status" value="1"/>
</dbReference>
<name>A0A0S4XQ50_9BACT</name>
<dbReference type="SUPFAM" id="SSF56801">
    <property type="entry name" value="Acetyl-CoA synthetase-like"/>
    <property type="match status" value="1"/>
</dbReference>
<dbReference type="InterPro" id="IPR053158">
    <property type="entry name" value="CapK_Type1_Caps_Biosynth"/>
</dbReference>
<dbReference type="AlphaFoldDB" id="A0A0S4XQ50"/>
<dbReference type="EMBL" id="FAXN01000087">
    <property type="protein sequence ID" value="CUV66436.1"/>
    <property type="molecule type" value="Genomic_DNA"/>
</dbReference>
<gene>
    <name evidence="1" type="ORF">BN3087_820025</name>
</gene>
<evidence type="ECO:0000313" key="1">
    <source>
        <dbReference type="EMBL" id="CUV66436.1"/>
    </source>
</evidence>